<feature type="transmembrane region" description="Helical" evidence="5">
    <location>
        <begin position="2912"/>
        <end position="2934"/>
    </location>
</feature>
<feature type="non-terminal residue" evidence="9">
    <location>
        <position position="1"/>
    </location>
</feature>
<evidence type="ECO:0000259" key="8">
    <source>
        <dbReference type="PROSITE" id="PS51233"/>
    </source>
</evidence>
<dbReference type="InterPro" id="IPR013320">
    <property type="entry name" value="ConA-like_dom_sf"/>
</dbReference>
<dbReference type="PROSITE" id="PS01186">
    <property type="entry name" value="EGF_2"/>
    <property type="match status" value="2"/>
</dbReference>
<feature type="region of interest" description="Disordered" evidence="4">
    <location>
        <begin position="1"/>
        <end position="32"/>
    </location>
</feature>
<evidence type="ECO:0000259" key="6">
    <source>
        <dbReference type="PROSITE" id="PS50022"/>
    </source>
</evidence>
<dbReference type="Gene3D" id="2.10.25.10">
    <property type="entry name" value="Laminin"/>
    <property type="match status" value="2"/>
</dbReference>
<dbReference type="SUPFAM" id="SSF57196">
    <property type="entry name" value="EGF/Laminin"/>
    <property type="match status" value="1"/>
</dbReference>
<dbReference type="Pfam" id="PF00094">
    <property type="entry name" value="VWD"/>
    <property type="match status" value="1"/>
</dbReference>
<comment type="caution">
    <text evidence="9">The sequence shown here is derived from an EMBL/GenBank/DDBJ whole genome shotgun (WGS) entry which is preliminary data.</text>
</comment>
<dbReference type="Pfam" id="PF26129">
    <property type="entry name" value="Vwde"/>
    <property type="match status" value="1"/>
</dbReference>
<dbReference type="GO" id="GO:0005102">
    <property type="term" value="F:signaling receptor binding"/>
    <property type="evidence" value="ECO:0007669"/>
    <property type="project" value="TreeGrafter"/>
</dbReference>
<dbReference type="InterPro" id="IPR058727">
    <property type="entry name" value="Helical_Vwde"/>
</dbReference>
<dbReference type="Gene3D" id="2.60.120.260">
    <property type="entry name" value="Galactose-binding domain-like"/>
    <property type="match status" value="1"/>
</dbReference>
<feature type="compositionally biased region" description="Pro residues" evidence="4">
    <location>
        <begin position="2035"/>
        <end position="2044"/>
    </location>
</feature>
<dbReference type="Pfam" id="PF00754">
    <property type="entry name" value="F5_F8_type_C"/>
    <property type="match status" value="1"/>
</dbReference>
<dbReference type="InterPro" id="IPR008979">
    <property type="entry name" value="Galactose-bd-like_sf"/>
</dbReference>
<protein>
    <recommendedName>
        <fullName evidence="11">EGF-like domain-containing protein</fullName>
    </recommendedName>
</protein>
<dbReference type="SMART" id="SM00181">
    <property type="entry name" value="EGF"/>
    <property type="match status" value="2"/>
</dbReference>
<feature type="region of interest" description="Disordered" evidence="4">
    <location>
        <begin position="1961"/>
        <end position="2054"/>
    </location>
</feature>
<comment type="caution">
    <text evidence="3">Lacks conserved residue(s) required for the propagation of feature annotation.</text>
</comment>
<dbReference type="Proteomes" id="UP000596742">
    <property type="component" value="Unassembled WGS sequence"/>
</dbReference>
<dbReference type="GO" id="GO:0009986">
    <property type="term" value="C:cell surface"/>
    <property type="evidence" value="ECO:0007669"/>
    <property type="project" value="TreeGrafter"/>
</dbReference>
<dbReference type="PROSITE" id="PS00022">
    <property type="entry name" value="EGF_1"/>
    <property type="match status" value="2"/>
</dbReference>
<keyword evidence="5" id="KW-0472">Membrane</keyword>
<keyword evidence="2 3" id="KW-1015">Disulfide bond</keyword>
<feature type="region of interest" description="Disordered" evidence="4">
    <location>
        <begin position="2954"/>
        <end position="2977"/>
    </location>
</feature>
<feature type="region of interest" description="Disordered" evidence="4">
    <location>
        <begin position="877"/>
        <end position="923"/>
    </location>
</feature>
<dbReference type="InterPro" id="IPR050969">
    <property type="entry name" value="Dev_Signal_Modulators"/>
</dbReference>
<sequence>CMSSLGMANNGIPDSALSVSSSKPDHGKEKARHGCCTGQNGGAWCPAIGDTNPWYEVSFDKPQTVSGLDFIYPWYPLRTVATEYMKTFELQFWSALDPVKSWRTFAKDVPSIYNDTLYYTINLQPTIVVNAIRILPLSYKKEPCIRFEILGCDPKGLCSAGYCQNGGSCMGENICLCTRGYYGARCEHTANQLLTLNAGFQTIAHQILQTTSTIKFTVHGNPTLVSTSTGHAIHITSNSQYLVIDKTGFTSCLSDLDKCTNGFTITTNVHFTTLTDNTYIISSGGNLPNTKGIALYYLNGNIHFVVSTSTKTWHLVMPHTLTLNVWHHLELSWNQNLGCELVDNGKLVGSVTQPVPHQATIVKQIAIGHGYTQSTTHISMKVEGFKTVDANRASLVVAGIVSPAVSATTHTSPTPTTTVTMTTEEPTTTVTTNQMTTEFSCGAKEVKFDFMAIKGNVLVTPEYNFTVYKNPTIRPENNGHAVLILNTTGQYVELPNKGIECIQDMTKCESGFTLSLEIKWLDINSTNKRYIFSSGGDKVNNSGLALYLWHGELYCSAKKDKTIWTAKSKLNVKAGEWHSYQVSWNKKDGFVVYLDGQTFMLHSIKLPNPAQPGTFPLLIATTPGYNETSLMEVRNLYTWTASRDVLINHTCITEFPTVPPTTTAYHFTFIKIGHNVMTTTAFNLSVYGQPHLELHSFTKNPILVLNGSNQYVEFSNNSNIGCLNNLADCQSGFTIEVDVSLTKVNQQQKTVIISNSNQYLNETGMALYFFNGYLYGYVSTIHQTWKVDYKFKVDMDKYHNYQISWSVTHGLTLFIDGHQVASTTYSTTHKYTLIQHSLTIGKLHSVSFTTSMKLTALTIWQASHQVLIQQGTLTTAGTTDSPTTLSSKLPTSSASTKIPTLPSLTSTSTTTSETTHTTTKETTTLSTIATTSSEVIKTHHFSFIAISHNILTTSSYNLSVHGSPHLEQNSVLVLNGSNQFVEFSNNSNLGCLNNLAVCQTGFTIKVNVSLTKVNQQQKIVIISNSNQYLNGTGMALYFYNGHLYGYMSTHNQTWKVDYKYKVDVTMWHKYQISWSVAHGLTIFIDGHQVITTTQATIHTYTLIQHALTIGKLHSVSYTTSMKLTGLTIWQASHQVLIQHGILTTAGTTDSPTTLSSKLPTSSVATQITTSTPSISSMSTTTSGTTPTTTKETTIPSTIATTSSEVIKTHHFSFIAISHNILTTSSYNLSVHGSPHLEQNSVLVLNGSNQFVEFSNNSNIGCLNNLAVCQTGFTIKVNVSLTKVNQQQKTVIISNSNQYLNGTGMALYFYNGHMYGYMSTHNQTWKVDYKYKVDVTLWHKYQISWSVAHGLTIFIDGHQVASTTHATTHKYTLIQHSLTIGKLHLVSYTTSMKLTGLTIWQASHQVLIQHGILTTVSTTDSKPTITSTTTLTSKLPTSSVATQMTTSAQRIASTSTNTLGTTPTTTKETTIPITIATTNSEIIKTHHFSFTAISHNILTTSSFNLSVHGSPHLEQHSVLVLNGSNQYVEFSNNSHIGCLNNLAVCQTGFTIKVNVSLIKVNQQQKTVIISNSNQYLNGTGMALYFYNGHLYGYMSTHNQTWKVDYKYKVDVTLWHKYQISWSVAHGLTIFIDGHQVASITHATTHKYTLIQHSLTIGKLHSVSYTTSMKLTGLTIWQASHQVLIQHGILTTAMPTTTTLAPTTTKMDIPKFEWNFVKIPHSQTIIGSMFNATVHGTVNVNTSLGFNFNNTNQYIDLGVHSNLCFGNLSLCSCGLTIKIMIMFTKLEENTVIISSGAEQATGTGLAMVYRYGQIHCMVSTATDSWFTEFSREKFIYHQVHQVIITWSPAHGLKVIINNYVISSVTKSIKHRAIKSFTEHMYIGNTPTVKSLTSCNYFMSSVIIWHCWIDNIVGEGELTTPIPETTTASVTTPVKTAPPTSPAPALTTQFCKTGYVCKDDLTTHPTWKPTNPSKQPTTLKQTQPTNPPTKKPTKPTKPTTPKPTARPTTLKPTKPTTRPTTSKPTTPKPTKPTTRPTTPKPTTPRPSRPSYVTIPHLRPGVSNTGVAYFSCQFEKSKQPNVEFVVCLNINGKCPKPVFVGGSYQEVKFTIVEINQNLFQKQITCTVQARWKGQILVTPIKTSNIITPDIKIVTGNLVLTEGHPTEHLIVNVTAPPQMFCCPGCQGNCKVTITTHANFERFYQRCTSHKYIPEVVVGWAGTSQSPDQNQCGTSVSQTTHISSWQQIIKIPVKATVDGRIDRNTHNHFTVQGHVVNQPSKPSITIKPHTLNVGQVQITANNGDHHAQCKSLNDPHMTTFDGRRYDNHNGGEFTLYKHTSLPYEVRAFYTKCSSRGRAYCNCGAAIKSGDDVITFQTCQRSGNNGQGHGHGGILGFLFNGHGHGHHHHSTPARISVELYKNGELTPGTQIRRIGCGQKYQVILPTGTVVTVQSSGTQFINIWINPSSVDRGQTEGLCGSYDGNRYNDVFYPSNGRPDNNKNPTPFCMKWKQSQTIFYGVSAEKYNYINTFCSCIQNKDVFCNRGHGIMTCAKSRYDITSTILRQAKIPNIGHRHRRDVAEDDTVLTTTVMPVQTNTTTINYTSAEAYNRCKELVEQNKAVQSCWSTVNNTLFNTSMENCAADLVDSGDEVWANGYITDVVEECLNTLANQQQIVDGKVMLPNDTEVVNTTELCQQDCGQHGECIEGVCRCAAGYSGLSCDVSAEDTVPTMIIQPAGTGSCGCDRRTTDDCNTVTVYGDNFVESTTLTCQYEFTQGPVFGKPASLGRPATAQYVSINQVTCTLPEVNDGVYISISNNGQLYSSDWYLHTVYDSVCFDCVSSGQTSPAIQYNRKNFTCVINGQCFAANDKKPDDECKSCDSSNSDNKWTDSSDKSCKCSSETEVSKVGAEEDSVYNKQTVTILAVVIGILCFITMVSLFYNCKLRSKRSLYRKEEYATDDAFNHPQKKNFENPGYSLEQSENVKM</sequence>
<evidence type="ECO:0008006" key="11">
    <source>
        <dbReference type="Google" id="ProtNLM"/>
    </source>
</evidence>
<dbReference type="InterPro" id="IPR001846">
    <property type="entry name" value="VWF_type-D"/>
</dbReference>
<dbReference type="EMBL" id="UYJE01002287">
    <property type="protein sequence ID" value="VDI09441.1"/>
    <property type="molecule type" value="Genomic_DNA"/>
</dbReference>
<feature type="compositionally biased region" description="Low complexity" evidence="4">
    <location>
        <begin position="878"/>
        <end position="923"/>
    </location>
</feature>
<dbReference type="InterPro" id="IPR000742">
    <property type="entry name" value="EGF"/>
</dbReference>
<dbReference type="SMART" id="SM00216">
    <property type="entry name" value="VWD"/>
    <property type="match status" value="1"/>
</dbReference>
<dbReference type="InterPro" id="IPR000421">
    <property type="entry name" value="FA58C"/>
</dbReference>
<organism evidence="9 10">
    <name type="scientific">Mytilus galloprovincialis</name>
    <name type="common">Mediterranean mussel</name>
    <dbReference type="NCBI Taxonomy" id="29158"/>
    <lineage>
        <taxon>Eukaryota</taxon>
        <taxon>Metazoa</taxon>
        <taxon>Spiralia</taxon>
        <taxon>Lophotrochozoa</taxon>
        <taxon>Mollusca</taxon>
        <taxon>Bivalvia</taxon>
        <taxon>Autobranchia</taxon>
        <taxon>Pteriomorphia</taxon>
        <taxon>Mytilida</taxon>
        <taxon>Mytiloidea</taxon>
        <taxon>Mytilidae</taxon>
        <taxon>Mytilinae</taxon>
        <taxon>Mytilus</taxon>
    </lineage>
</organism>
<evidence type="ECO:0000259" key="7">
    <source>
        <dbReference type="PROSITE" id="PS50026"/>
    </source>
</evidence>
<evidence type="ECO:0000256" key="2">
    <source>
        <dbReference type="ARBA" id="ARBA00023157"/>
    </source>
</evidence>
<dbReference type="PROSITE" id="PS50022">
    <property type="entry name" value="FA58C_3"/>
    <property type="match status" value="1"/>
</dbReference>
<dbReference type="GO" id="GO:0005576">
    <property type="term" value="C:extracellular region"/>
    <property type="evidence" value="ECO:0007669"/>
    <property type="project" value="TreeGrafter"/>
</dbReference>
<gene>
    <name evidence="9" type="ORF">MGAL_10B080545</name>
</gene>
<dbReference type="PANTHER" id="PTHR14949:SF56">
    <property type="entry name" value="EGF-LIKE-DOMAIN, MULTIPLE 7"/>
    <property type="match status" value="1"/>
</dbReference>
<feature type="domain" description="VWFD" evidence="8">
    <location>
        <begin position="2301"/>
        <end position="2515"/>
    </location>
</feature>
<dbReference type="PROSITE" id="PS51233">
    <property type="entry name" value="VWFD"/>
    <property type="match status" value="1"/>
</dbReference>
<keyword evidence="10" id="KW-1185">Reference proteome</keyword>
<dbReference type="SUPFAM" id="SSF49899">
    <property type="entry name" value="Concanavalin A-like lectins/glucanases"/>
    <property type="match status" value="7"/>
</dbReference>
<evidence type="ECO:0000256" key="4">
    <source>
        <dbReference type="SAM" id="MobiDB-lite"/>
    </source>
</evidence>
<dbReference type="PANTHER" id="PTHR14949">
    <property type="entry name" value="EGF-LIKE-DOMAIN, MULTIPLE 7, 8"/>
    <property type="match status" value="1"/>
</dbReference>
<feature type="domain" description="F5/8 type C" evidence="6">
    <location>
        <begin position="1"/>
        <end position="152"/>
    </location>
</feature>
<feature type="compositionally biased region" description="Low complexity" evidence="4">
    <location>
        <begin position="1969"/>
        <end position="1981"/>
    </location>
</feature>
<reference evidence="9" key="1">
    <citation type="submission" date="2018-11" db="EMBL/GenBank/DDBJ databases">
        <authorList>
            <person name="Alioto T."/>
            <person name="Alioto T."/>
        </authorList>
    </citation>
    <scope>NUCLEOTIDE SEQUENCE</scope>
</reference>
<dbReference type="CDD" id="cd00054">
    <property type="entry name" value="EGF_CA"/>
    <property type="match status" value="1"/>
</dbReference>
<feature type="compositionally biased region" description="Low complexity" evidence="4">
    <location>
        <begin position="1993"/>
        <end position="2022"/>
    </location>
</feature>
<keyword evidence="1" id="KW-0732">Signal</keyword>
<dbReference type="SUPFAM" id="SSF49785">
    <property type="entry name" value="Galactose-binding domain-like"/>
    <property type="match status" value="1"/>
</dbReference>
<evidence type="ECO:0000313" key="10">
    <source>
        <dbReference type="Proteomes" id="UP000596742"/>
    </source>
</evidence>
<dbReference type="Gene3D" id="2.60.120.200">
    <property type="match status" value="6"/>
</dbReference>
<proteinExistence type="predicted"/>
<dbReference type="PROSITE" id="PS50026">
    <property type="entry name" value="EGF_3"/>
    <property type="match status" value="1"/>
</dbReference>
<evidence type="ECO:0000256" key="5">
    <source>
        <dbReference type="SAM" id="Phobius"/>
    </source>
</evidence>
<evidence type="ECO:0000256" key="3">
    <source>
        <dbReference type="PROSITE-ProRule" id="PRU00076"/>
    </source>
</evidence>
<accession>A0A8B6CVB8</accession>
<dbReference type="OrthoDB" id="6154514at2759"/>
<feature type="region of interest" description="Disordered" evidence="4">
    <location>
        <begin position="1172"/>
        <end position="1191"/>
    </location>
</feature>
<keyword evidence="3" id="KW-0245">EGF-like domain</keyword>
<name>A0A8B6CVB8_MYTGA</name>
<dbReference type="PRINTS" id="PR01217">
    <property type="entry name" value="PRICHEXTENSN"/>
</dbReference>
<feature type="domain" description="EGF-like" evidence="7">
    <location>
        <begin position="154"/>
        <end position="187"/>
    </location>
</feature>
<evidence type="ECO:0000256" key="1">
    <source>
        <dbReference type="ARBA" id="ARBA00022729"/>
    </source>
</evidence>
<keyword evidence="5" id="KW-1133">Transmembrane helix</keyword>
<feature type="disulfide bond" evidence="3">
    <location>
        <begin position="177"/>
        <end position="186"/>
    </location>
</feature>
<keyword evidence="5" id="KW-0812">Transmembrane</keyword>
<evidence type="ECO:0000313" key="9">
    <source>
        <dbReference type="EMBL" id="VDI09441.1"/>
    </source>
</evidence>